<dbReference type="CDD" id="cd01420">
    <property type="entry name" value="MoaC_PE"/>
    <property type="match status" value="1"/>
</dbReference>
<evidence type="ECO:0000259" key="6">
    <source>
        <dbReference type="Pfam" id="PF01967"/>
    </source>
</evidence>
<organism evidence="7">
    <name type="scientific">Candidatus Fermentithermobacillus carboniphilus</name>
    <dbReference type="NCBI Taxonomy" id="3085328"/>
    <lineage>
        <taxon>Bacteria</taxon>
        <taxon>Bacillati</taxon>
        <taxon>Bacillota</taxon>
        <taxon>Candidatus Fermentithermobacillia</taxon>
        <taxon>Candidatus Fermentithermobacillales</taxon>
        <taxon>Candidatus Fermentithermobacillaceae</taxon>
        <taxon>Candidatus Fermentithermobacillus</taxon>
    </lineage>
</organism>
<dbReference type="PANTHER" id="PTHR22960">
    <property type="entry name" value="MOLYBDOPTERIN COFACTOR SYNTHESIS PROTEIN A"/>
    <property type="match status" value="1"/>
</dbReference>
<dbReference type="InterPro" id="IPR047594">
    <property type="entry name" value="MoaC_bact/euk"/>
</dbReference>
<dbReference type="PANTHER" id="PTHR22960:SF0">
    <property type="entry name" value="MOLYBDENUM COFACTOR BIOSYNTHESIS PROTEIN 1"/>
    <property type="match status" value="1"/>
</dbReference>
<evidence type="ECO:0000256" key="4">
    <source>
        <dbReference type="ARBA" id="ARBA00023150"/>
    </source>
</evidence>
<evidence type="ECO:0000256" key="3">
    <source>
        <dbReference type="ARBA" id="ARBA00012575"/>
    </source>
</evidence>
<dbReference type="EC" id="4.6.1.17" evidence="3"/>
<dbReference type="SUPFAM" id="SSF55040">
    <property type="entry name" value="Molybdenum cofactor biosynthesis protein C, MoaC"/>
    <property type="match status" value="1"/>
</dbReference>
<dbReference type="Gene3D" id="3.30.70.640">
    <property type="entry name" value="Molybdopterin cofactor biosynthesis C (MoaC) domain"/>
    <property type="match status" value="1"/>
</dbReference>
<accession>A0AAT9LF65</accession>
<protein>
    <recommendedName>
        <fullName evidence="3">cyclic pyranopterin monophosphate synthase</fullName>
        <ecNumber evidence="3">4.6.1.17</ecNumber>
    </recommendedName>
</protein>
<dbReference type="EMBL" id="CP062796">
    <property type="protein sequence ID" value="QUL99688.1"/>
    <property type="molecule type" value="Genomic_DNA"/>
</dbReference>
<dbReference type="InterPro" id="IPR036522">
    <property type="entry name" value="MoaC_sf"/>
</dbReference>
<reference evidence="7" key="2">
    <citation type="journal article" date="2023" name="Biology">
        <title>Prokaryotic Life Associated with Coal-Fire Gas Vents Revealed by Metagenomics.</title>
        <authorList>
            <person name="Kadnikov V.V."/>
            <person name="Mardanov A.V."/>
            <person name="Beletsky A.V."/>
            <person name="Karnachuk O.V."/>
            <person name="Ravin N.V."/>
        </authorList>
    </citation>
    <scope>NUCLEOTIDE SEQUENCE</scope>
    <source>
        <strain evidence="7">Bu02</strain>
    </source>
</reference>
<proteinExistence type="predicted"/>
<gene>
    <name evidence="7" type="primary">moaC</name>
    <name evidence="7" type="ORF">IMF26_09305</name>
</gene>
<dbReference type="GO" id="GO:0006777">
    <property type="term" value="P:Mo-molybdopterin cofactor biosynthetic process"/>
    <property type="evidence" value="ECO:0007669"/>
    <property type="project" value="UniProtKB-KW"/>
</dbReference>
<dbReference type="GO" id="GO:0061799">
    <property type="term" value="F:cyclic pyranopterin monophosphate synthase activity"/>
    <property type="evidence" value="ECO:0007669"/>
    <property type="project" value="UniProtKB-EC"/>
</dbReference>
<evidence type="ECO:0000256" key="5">
    <source>
        <dbReference type="ARBA" id="ARBA00023239"/>
    </source>
</evidence>
<keyword evidence="4" id="KW-0501">Molybdenum cofactor biosynthesis</keyword>
<name>A0AAT9LF65_9FIRM</name>
<dbReference type="InterPro" id="IPR002820">
    <property type="entry name" value="Mopterin_CF_biosynth-C_dom"/>
</dbReference>
<dbReference type="InterPro" id="IPR023045">
    <property type="entry name" value="MoaC"/>
</dbReference>
<reference evidence="7" key="1">
    <citation type="submission" date="2020-10" db="EMBL/GenBank/DDBJ databases">
        <authorList>
            <person name="Kadnikov V."/>
            <person name="Beletsky A.V."/>
            <person name="Mardanov A.V."/>
            <person name="Karnachuk O.V."/>
            <person name="Ravin N.V."/>
        </authorList>
    </citation>
    <scope>NUCLEOTIDE SEQUENCE</scope>
    <source>
        <strain evidence="7">Bu02</strain>
    </source>
</reference>
<dbReference type="Pfam" id="PF01967">
    <property type="entry name" value="MoaC"/>
    <property type="match status" value="1"/>
</dbReference>
<comment type="pathway">
    <text evidence="2">Cofactor biosynthesis; molybdopterin biosynthesis.</text>
</comment>
<evidence type="ECO:0000256" key="2">
    <source>
        <dbReference type="ARBA" id="ARBA00005046"/>
    </source>
</evidence>
<sequence length="148" mass="15854">MVDVGGKPPTTREAVARGKVKMKPATLEMITQGKMPKGDVLTAAQVAGIMAAKKTWDLIPLCHVLNLNGVEVNLIPDFEDSSVQVQSTVRLEGKTGCEMEALTAVSVACLALYDMCKAVDKSMVITDIRLVKKSGGKSGTYLREGEEE</sequence>
<feature type="domain" description="Molybdopterin cofactor biosynthesis C (MoaC)" evidence="6">
    <location>
        <begin position="1"/>
        <end position="136"/>
    </location>
</feature>
<comment type="catalytic activity">
    <reaction evidence="1">
        <text>(8S)-3',8-cyclo-7,8-dihydroguanosine 5'-triphosphate = cyclic pyranopterin phosphate + diphosphate</text>
        <dbReference type="Rhea" id="RHEA:49580"/>
        <dbReference type="ChEBI" id="CHEBI:33019"/>
        <dbReference type="ChEBI" id="CHEBI:59648"/>
        <dbReference type="ChEBI" id="CHEBI:131766"/>
        <dbReference type="EC" id="4.6.1.17"/>
    </reaction>
</comment>
<dbReference type="InterPro" id="IPR050105">
    <property type="entry name" value="MoCo_biosynth_MoaA/MoaC"/>
</dbReference>
<dbReference type="GO" id="GO:0061798">
    <property type="term" value="F:GTP 3',8'-cyclase activity"/>
    <property type="evidence" value="ECO:0007669"/>
    <property type="project" value="TreeGrafter"/>
</dbReference>
<dbReference type="AlphaFoldDB" id="A0AAT9LF65"/>
<dbReference type="NCBIfam" id="TIGR00581">
    <property type="entry name" value="moaC"/>
    <property type="match status" value="1"/>
</dbReference>
<dbReference type="NCBIfam" id="NF006870">
    <property type="entry name" value="PRK09364.1"/>
    <property type="match status" value="1"/>
</dbReference>
<evidence type="ECO:0000313" key="7">
    <source>
        <dbReference type="EMBL" id="QUL99688.1"/>
    </source>
</evidence>
<keyword evidence="5 7" id="KW-0456">Lyase</keyword>
<dbReference type="KEGG" id="fcz:IMF26_09305"/>
<evidence type="ECO:0000256" key="1">
    <source>
        <dbReference type="ARBA" id="ARBA00001637"/>
    </source>
</evidence>